<dbReference type="AlphaFoldDB" id="A0AA89C1D8"/>
<feature type="region of interest" description="Disordered" evidence="1">
    <location>
        <begin position="116"/>
        <end position="142"/>
    </location>
</feature>
<evidence type="ECO:0000313" key="4">
    <source>
        <dbReference type="Proteomes" id="UP001186944"/>
    </source>
</evidence>
<feature type="compositionally biased region" description="Low complexity" evidence="1">
    <location>
        <begin position="116"/>
        <end position="138"/>
    </location>
</feature>
<proteinExistence type="predicted"/>
<keyword evidence="2" id="KW-0732">Signal</keyword>
<comment type="caution">
    <text evidence="3">The sequence shown here is derived from an EMBL/GenBank/DDBJ whole genome shotgun (WGS) entry which is preliminary data.</text>
</comment>
<feature type="chain" id="PRO_5041686753" evidence="2">
    <location>
        <begin position="21"/>
        <end position="340"/>
    </location>
</feature>
<organism evidence="3 4">
    <name type="scientific">Pinctada imbricata</name>
    <name type="common">Atlantic pearl-oyster</name>
    <name type="synonym">Pinctada martensii</name>
    <dbReference type="NCBI Taxonomy" id="66713"/>
    <lineage>
        <taxon>Eukaryota</taxon>
        <taxon>Metazoa</taxon>
        <taxon>Spiralia</taxon>
        <taxon>Lophotrochozoa</taxon>
        <taxon>Mollusca</taxon>
        <taxon>Bivalvia</taxon>
        <taxon>Autobranchia</taxon>
        <taxon>Pteriomorphia</taxon>
        <taxon>Pterioida</taxon>
        <taxon>Pterioidea</taxon>
        <taxon>Pteriidae</taxon>
        <taxon>Pinctada</taxon>
    </lineage>
</organism>
<dbReference type="EMBL" id="VSWD01000005">
    <property type="protein sequence ID" value="KAK3102376.1"/>
    <property type="molecule type" value="Genomic_DNA"/>
</dbReference>
<dbReference type="Proteomes" id="UP001186944">
    <property type="component" value="Unassembled WGS sequence"/>
</dbReference>
<evidence type="ECO:0000256" key="1">
    <source>
        <dbReference type="SAM" id="MobiDB-lite"/>
    </source>
</evidence>
<feature type="signal peptide" evidence="2">
    <location>
        <begin position="1"/>
        <end position="20"/>
    </location>
</feature>
<gene>
    <name evidence="3" type="ORF">FSP39_010916</name>
</gene>
<accession>A0AA89C1D8</accession>
<protein>
    <submittedName>
        <fullName evidence="3">Uncharacterized protein</fullName>
    </submittedName>
</protein>
<keyword evidence="4" id="KW-1185">Reference proteome</keyword>
<name>A0AA89C1D8_PINIB</name>
<reference evidence="3" key="1">
    <citation type="submission" date="2019-08" db="EMBL/GenBank/DDBJ databases">
        <title>The improved chromosome-level genome for the pearl oyster Pinctada fucata martensii using PacBio sequencing and Hi-C.</title>
        <authorList>
            <person name="Zheng Z."/>
        </authorList>
    </citation>
    <scope>NUCLEOTIDE SEQUENCE</scope>
    <source>
        <strain evidence="3">ZZ-2019</strain>
        <tissue evidence="3">Adductor muscle</tissue>
    </source>
</reference>
<sequence length="340" mass="38687">MHISPIAILVVVLWNYPISGAKLKEACKVLKEVNGNIDKNYPRPNGCIMEFTTARGKCCAIGFRKVHKLIFHEKFLMDKTCYRFRCRYLKGKKKKRWEKCGCKKNKIKLTQKTTLKPSTTKHTTRPPTTTIKVTTRPPTTTPKPPGCVVNGQFYPHWSEIPELGGQQDNWCYGAICGDDGKVMHWDNFNCNPTTTRKTTIPPTTTHPPGCYIDGKLYDEGQDIPKFDGKIGNWCFGKMCGPKGKLLSWDNYDCDKTTSKTTTPPLSTKVPGCRVLGKFYKVDEDIPELFKKEGNYCVSYFCNEKLELEKWEDYNCGGTTPPELLLSTPPMRMPTEPIPYK</sequence>
<evidence type="ECO:0000256" key="2">
    <source>
        <dbReference type="SAM" id="SignalP"/>
    </source>
</evidence>
<evidence type="ECO:0000313" key="3">
    <source>
        <dbReference type="EMBL" id="KAK3102376.1"/>
    </source>
</evidence>